<dbReference type="RefSeq" id="XP_031854657.1">
    <property type="nucleotide sequence ID" value="XM_031998766.1"/>
</dbReference>
<evidence type="ECO:0000313" key="8">
    <source>
        <dbReference type="Proteomes" id="UP000398389"/>
    </source>
</evidence>
<keyword evidence="6" id="KW-0820">tRNA-binding</keyword>
<keyword evidence="6" id="KW-0378">Hydrolase</keyword>
<evidence type="ECO:0000313" key="7">
    <source>
        <dbReference type="EMBL" id="VVT54389.1"/>
    </source>
</evidence>
<gene>
    <name evidence="7" type="ORF">SAPINGB_P004051</name>
</gene>
<comment type="subcellular location">
    <subcellularLocation>
        <location evidence="6">Cytoplasm</location>
    </subcellularLocation>
</comment>
<sequence>MKAVIQRVKSASVTVDNQLISQIGRGLLVLVGVSRDDTVEDAEKIASRILRLKLWEDAETKAPWKTNVAELKFPETETLTSHGQVLCVSQFTLYANIKKGAKPDFHRAAKGDIARELYAKVLDLVAAGMPNGKDDVKDGVFGAMMDVALVNDGPVTIEVDSRA</sequence>
<dbReference type="GeneID" id="43582866"/>
<dbReference type="AlphaFoldDB" id="A0A5E8BUQ0"/>
<evidence type="ECO:0000256" key="1">
    <source>
        <dbReference type="ARBA" id="ARBA00009673"/>
    </source>
</evidence>
<dbReference type="GO" id="GO:0051500">
    <property type="term" value="F:D-tyrosyl-tRNA(Tyr) deacylase activity"/>
    <property type="evidence" value="ECO:0007669"/>
    <property type="project" value="TreeGrafter"/>
</dbReference>
<evidence type="ECO:0000256" key="4">
    <source>
        <dbReference type="ARBA" id="ARBA00047676"/>
    </source>
</evidence>
<organism evidence="7 8">
    <name type="scientific">Magnusiomyces paraingens</name>
    <dbReference type="NCBI Taxonomy" id="2606893"/>
    <lineage>
        <taxon>Eukaryota</taxon>
        <taxon>Fungi</taxon>
        <taxon>Dikarya</taxon>
        <taxon>Ascomycota</taxon>
        <taxon>Saccharomycotina</taxon>
        <taxon>Dipodascomycetes</taxon>
        <taxon>Dipodascales</taxon>
        <taxon>Dipodascaceae</taxon>
        <taxon>Magnusiomyces</taxon>
    </lineage>
</organism>
<dbReference type="OrthoDB" id="275783at2759"/>
<reference evidence="7 8" key="1">
    <citation type="submission" date="2019-09" db="EMBL/GenBank/DDBJ databases">
        <authorList>
            <person name="Brejova B."/>
        </authorList>
    </citation>
    <scope>NUCLEOTIDE SEQUENCE [LARGE SCALE GENOMIC DNA]</scope>
</reference>
<evidence type="ECO:0000256" key="3">
    <source>
        <dbReference type="ARBA" id="ARBA00020007"/>
    </source>
</evidence>
<dbReference type="SUPFAM" id="SSF69500">
    <property type="entry name" value="DTD-like"/>
    <property type="match status" value="1"/>
</dbReference>
<dbReference type="GO" id="GO:0000049">
    <property type="term" value="F:tRNA binding"/>
    <property type="evidence" value="ECO:0007669"/>
    <property type="project" value="UniProtKB-KW"/>
</dbReference>
<keyword evidence="8" id="KW-1185">Reference proteome</keyword>
<dbReference type="HAMAP" id="MF_00518">
    <property type="entry name" value="Deacylase_Dtd"/>
    <property type="match status" value="1"/>
</dbReference>
<dbReference type="FunFam" id="3.50.80.10:FF:000001">
    <property type="entry name" value="D-aminoacyl-tRNA deacylase"/>
    <property type="match status" value="1"/>
</dbReference>
<name>A0A5E8BUQ0_9ASCO</name>
<keyword evidence="6" id="KW-0694">RNA-binding</keyword>
<dbReference type="GO" id="GO:0106026">
    <property type="term" value="F:Gly-tRNA(Ala) deacylase activity"/>
    <property type="evidence" value="ECO:0007669"/>
    <property type="project" value="RHEA"/>
</dbReference>
<accession>A0A5E8BUQ0</accession>
<keyword evidence="6" id="KW-0963">Cytoplasm</keyword>
<dbReference type="Proteomes" id="UP000398389">
    <property type="component" value="Unassembled WGS sequence"/>
</dbReference>
<comment type="catalytic activity">
    <reaction evidence="5">
        <text>a D-aminoacyl-tRNA + H2O = a tRNA + a D-alpha-amino acid + H(+)</text>
        <dbReference type="Rhea" id="RHEA:13953"/>
        <dbReference type="Rhea" id="RHEA-COMP:10123"/>
        <dbReference type="Rhea" id="RHEA-COMP:10124"/>
        <dbReference type="ChEBI" id="CHEBI:15377"/>
        <dbReference type="ChEBI" id="CHEBI:15378"/>
        <dbReference type="ChEBI" id="CHEBI:59871"/>
        <dbReference type="ChEBI" id="CHEBI:78442"/>
        <dbReference type="ChEBI" id="CHEBI:79333"/>
        <dbReference type="EC" id="3.1.1.96"/>
    </reaction>
</comment>
<dbReference type="GO" id="GO:0005737">
    <property type="term" value="C:cytoplasm"/>
    <property type="evidence" value="ECO:0007669"/>
    <property type="project" value="UniProtKB-SubCell"/>
</dbReference>
<dbReference type="Gene3D" id="3.50.80.10">
    <property type="entry name" value="D-tyrosyl-tRNA(Tyr) deacylase"/>
    <property type="match status" value="1"/>
</dbReference>
<dbReference type="EC" id="3.1.1.96" evidence="2 6"/>
<evidence type="ECO:0000256" key="6">
    <source>
        <dbReference type="RuleBase" id="RU003470"/>
    </source>
</evidence>
<evidence type="ECO:0000256" key="2">
    <source>
        <dbReference type="ARBA" id="ARBA00013056"/>
    </source>
</evidence>
<comment type="similarity">
    <text evidence="1 6">Belongs to the DTD family.</text>
</comment>
<dbReference type="NCBIfam" id="TIGR00256">
    <property type="entry name" value="D-aminoacyl-tRNA deacylase"/>
    <property type="match status" value="1"/>
</dbReference>
<dbReference type="InterPro" id="IPR023509">
    <property type="entry name" value="DTD-like_sf"/>
</dbReference>
<protein>
    <recommendedName>
        <fullName evidence="3 6">D-aminoacyl-tRNA deacylase</fullName>
        <ecNumber evidence="2 6">3.1.1.96</ecNumber>
    </recommendedName>
</protein>
<comment type="catalytic activity">
    <reaction evidence="4">
        <text>glycyl-tRNA(Ala) + H2O = tRNA(Ala) + glycine + H(+)</text>
        <dbReference type="Rhea" id="RHEA:53744"/>
        <dbReference type="Rhea" id="RHEA-COMP:9657"/>
        <dbReference type="Rhea" id="RHEA-COMP:13640"/>
        <dbReference type="ChEBI" id="CHEBI:15377"/>
        <dbReference type="ChEBI" id="CHEBI:15378"/>
        <dbReference type="ChEBI" id="CHEBI:57305"/>
        <dbReference type="ChEBI" id="CHEBI:78442"/>
        <dbReference type="ChEBI" id="CHEBI:78522"/>
        <dbReference type="EC" id="3.1.1.96"/>
    </reaction>
</comment>
<dbReference type="PANTHER" id="PTHR10472">
    <property type="entry name" value="D-TYROSYL-TRNA TYR DEACYLASE"/>
    <property type="match status" value="1"/>
</dbReference>
<dbReference type="Pfam" id="PF02580">
    <property type="entry name" value="Tyr_Deacylase"/>
    <property type="match status" value="1"/>
</dbReference>
<proteinExistence type="inferred from homology"/>
<dbReference type="EMBL" id="CABVLU010000003">
    <property type="protein sequence ID" value="VVT54389.1"/>
    <property type="molecule type" value="Genomic_DNA"/>
</dbReference>
<dbReference type="PANTHER" id="PTHR10472:SF5">
    <property type="entry name" value="D-AMINOACYL-TRNA DEACYLASE 1"/>
    <property type="match status" value="1"/>
</dbReference>
<evidence type="ECO:0000256" key="5">
    <source>
        <dbReference type="ARBA" id="ARBA00048018"/>
    </source>
</evidence>
<dbReference type="InterPro" id="IPR003732">
    <property type="entry name" value="Daa-tRNA_deacyls_DTD"/>
</dbReference>